<evidence type="ECO:0000256" key="1">
    <source>
        <dbReference type="SAM" id="Phobius"/>
    </source>
</evidence>
<proteinExistence type="predicted"/>
<feature type="transmembrane region" description="Helical" evidence="1">
    <location>
        <begin position="157"/>
        <end position="175"/>
    </location>
</feature>
<gene>
    <name evidence="2" type="ORF">JRO89_XS13G0113900</name>
</gene>
<name>A0ABQ8H7U4_9ROSI</name>
<accession>A0ABQ8H7U4</accession>
<keyword evidence="1" id="KW-0472">Membrane</keyword>
<sequence length="352" mass="36581">MVVASWELAEDALASVAGRMMVGDTYRWAAMAGGAFGLVVDMFLWVGDTFSWVVVDMFLWVVGGGYVFVGGGGYFGVGGGYVFVGGGGYFGVGGGYVFVGGGGYVFVGGGGYFGVGGGYVFVGGGGYFGVGGGYVFVGGGGYVFVGGGWYSGVGGGYVFVGGGGYSGVGGGYVFVGGGGYFGVGGGYVFVGGGCSGCGGNAIPLRIKAFKLRPTYGRKENATAIAGHRKHVPMGPVSTCGQANRNTAKLNTLQKKKLGYTTYSAIPATKYQQLIDYHVKQSMRRKLEENKKCWLQQAPCESLQRRETSEKDREITYDWSHTSMRLEIVGEQALASDRAGACAGAKIVKEEVV</sequence>
<comment type="caution">
    <text evidence="2">The sequence shown here is derived from an EMBL/GenBank/DDBJ whole genome shotgun (WGS) entry which is preliminary data.</text>
</comment>
<feature type="transmembrane region" description="Helical" evidence="1">
    <location>
        <begin position="181"/>
        <end position="202"/>
    </location>
</feature>
<dbReference type="EMBL" id="JAFEMO010000013">
    <property type="protein sequence ID" value="KAH7549985.1"/>
    <property type="molecule type" value="Genomic_DNA"/>
</dbReference>
<keyword evidence="1" id="KW-0812">Transmembrane</keyword>
<organism evidence="2 3">
    <name type="scientific">Xanthoceras sorbifolium</name>
    <dbReference type="NCBI Taxonomy" id="99658"/>
    <lineage>
        <taxon>Eukaryota</taxon>
        <taxon>Viridiplantae</taxon>
        <taxon>Streptophyta</taxon>
        <taxon>Embryophyta</taxon>
        <taxon>Tracheophyta</taxon>
        <taxon>Spermatophyta</taxon>
        <taxon>Magnoliopsida</taxon>
        <taxon>eudicotyledons</taxon>
        <taxon>Gunneridae</taxon>
        <taxon>Pentapetalae</taxon>
        <taxon>rosids</taxon>
        <taxon>malvids</taxon>
        <taxon>Sapindales</taxon>
        <taxon>Sapindaceae</taxon>
        <taxon>Xanthoceroideae</taxon>
        <taxon>Xanthoceras</taxon>
    </lineage>
</organism>
<dbReference type="SUPFAM" id="SSF69349">
    <property type="entry name" value="Phage fibre proteins"/>
    <property type="match status" value="1"/>
</dbReference>
<protein>
    <submittedName>
        <fullName evidence="2">Uncharacterized protein</fullName>
    </submittedName>
</protein>
<feature type="transmembrane region" description="Helical" evidence="1">
    <location>
        <begin position="127"/>
        <end position="145"/>
    </location>
</feature>
<keyword evidence="1" id="KW-1133">Transmembrane helix</keyword>
<keyword evidence="3" id="KW-1185">Reference proteome</keyword>
<evidence type="ECO:0000313" key="2">
    <source>
        <dbReference type="EMBL" id="KAH7549985.1"/>
    </source>
</evidence>
<feature type="transmembrane region" description="Helical" evidence="1">
    <location>
        <begin position="58"/>
        <end position="84"/>
    </location>
</feature>
<feature type="transmembrane region" description="Helical" evidence="1">
    <location>
        <begin position="28"/>
        <end position="46"/>
    </location>
</feature>
<reference evidence="2 3" key="1">
    <citation type="submission" date="2021-02" db="EMBL/GenBank/DDBJ databases">
        <title>Plant Genome Project.</title>
        <authorList>
            <person name="Zhang R.-G."/>
        </authorList>
    </citation>
    <scope>NUCLEOTIDE SEQUENCE [LARGE SCALE GENOMIC DNA]</scope>
    <source>
        <tissue evidence="2">Leaves</tissue>
    </source>
</reference>
<feature type="transmembrane region" description="Helical" evidence="1">
    <location>
        <begin position="96"/>
        <end position="121"/>
    </location>
</feature>
<dbReference type="Proteomes" id="UP000827721">
    <property type="component" value="Unassembled WGS sequence"/>
</dbReference>
<evidence type="ECO:0000313" key="3">
    <source>
        <dbReference type="Proteomes" id="UP000827721"/>
    </source>
</evidence>